<reference evidence="15 16" key="1">
    <citation type="journal article" date="2020" name="IScience">
        <title>Genome Sequencing of the Endangered Kingdonia uniflora (Circaeasteraceae, Ranunculales) Reveals Potential Mechanisms of Evolutionary Specialization.</title>
        <authorList>
            <person name="Sun Y."/>
            <person name="Deng T."/>
            <person name="Zhang A."/>
            <person name="Moore M.J."/>
            <person name="Landis J.B."/>
            <person name="Lin N."/>
            <person name="Zhang H."/>
            <person name="Zhang X."/>
            <person name="Huang J."/>
            <person name="Zhang X."/>
            <person name="Sun H."/>
            <person name="Wang H."/>
        </authorList>
    </citation>
    <scope>NUCLEOTIDE SEQUENCE [LARGE SCALE GENOMIC DNA]</scope>
    <source>
        <strain evidence="15">TB1705</strain>
        <tissue evidence="15">Leaf</tissue>
    </source>
</reference>
<keyword evidence="16" id="KW-1185">Reference proteome</keyword>
<proteinExistence type="inferred from homology"/>
<dbReference type="Pfam" id="PF08041">
    <property type="entry name" value="PetM"/>
    <property type="match status" value="1"/>
</dbReference>
<evidence type="ECO:0000256" key="4">
    <source>
        <dbReference type="ARBA" id="ARBA00022692"/>
    </source>
</evidence>
<keyword evidence="7" id="KW-0805">Transcription regulation</keyword>
<evidence type="ECO:0000256" key="6">
    <source>
        <dbReference type="ARBA" id="ARBA00022989"/>
    </source>
</evidence>
<dbReference type="EMBL" id="JACGCM010000427">
    <property type="protein sequence ID" value="KAF6172566.1"/>
    <property type="molecule type" value="Genomic_DNA"/>
</dbReference>
<keyword evidence="10" id="KW-0804">Transcription</keyword>
<keyword evidence="11" id="KW-0539">Nucleus</keyword>
<protein>
    <recommendedName>
        <fullName evidence="14">TF-B3 domain-containing protein</fullName>
    </recommendedName>
</protein>
<sequence>MATTQSCLEEKSRSFFKIILPSIITNHELMFPRTFPKEFVQEMSNFAILKVPSGNIWNVTVKKGDNGEAWFKEGWQEFVENNSICPGYFLVFKYDGNSLFNSRFRVLIFDLSCTEIEYPGDCNILVEANQDEDNLVPERVEYVEKSVPISKVKTELEIFPLVPDPLKIVPPAFRSNKKKRVKRPQSQPPKKKSKQEDSAIFKKKKSVKRVSDAVQLQDSQPFKAKRKQVYKINLAGNPNVLDLAVKNRGGVTAGLQGYIKSKAFALHTFINVPEGFKSEKPFFIVVMQQTYVTRKYALNVSYHFMQAYLKKEPYEVLLSLSDGRKWSTQCHFYNQGIAKLYTGWINFAKDNDLKIGDKCAFEVRGLEEMATASAALSSATFTSVGVPSLRTKRNIVYVTGLNSFGGLKAYNNVASLGVPVCADQSFAKIVSSLKKTSGRGGGALSSTCNAAAEIFQIAVTMCGLTLVGVAVGFVLLRIESFVEEAE</sequence>
<gene>
    <name evidence="15" type="ORF">GIB67_007079</name>
</gene>
<evidence type="ECO:0000259" key="14">
    <source>
        <dbReference type="PROSITE" id="PS50863"/>
    </source>
</evidence>
<evidence type="ECO:0000256" key="13">
    <source>
        <dbReference type="SAM" id="Phobius"/>
    </source>
</evidence>
<dbReference type="GO" id="GO:0009512">
    <property type="term" value="C:cytochrome b6f complex"/>
    <property type="evidence" value="ECO:0007669"/>
    <property type="project" value="InterPro"/>
</dbReference>
<keyword evidence="8" id="KW-0238">DNA-binding</keyword>
<dbReference type="HAMAP" id="MF_00396">
    <property type="entry name" value="Cytb6_f_PetM"/>
    <property type="match status" value="1"/>
</dbReference>
<dbReference type="GO" id="GO:0003677">
    <property type="term" value="F:DNA binding"/>
    <property type="evidence" value="ECO:0007669"/>
    <property type="project" value="UniProtKB-KW"/>
</dbReference>
<accession>A0A7J7NZE8</accession>
<keyword evidence="6 13" id="KW-1133">Transmembrane helix</keyword>
<evidence type="ECO:0000256" key="7">
    <source>
        <dbReference type="ARBA" id="ARBA00023015"/>
    </source>
</evidence>
<feature type="domain" description="TF-B3" evidence="14">
    <location>
        <begin position="283"/>
        <end position="380"/>
    </location>
</feature>
<dbReference type="OrthoDB" id="1926597at2759"/>
<dbReference type="PANTHER" id="PTHR31920">
    <property type="entry name" value="B3 DOMAIN-CONTAINING"/>
    <property type="match status" value="1"/>
</dbReference>
<keyword evidence="5" id="KW-0249">Electron transport</keyword>
<evidence type="ECO:0000256" key="11">
    <source>
        <dbReference type="ARBA" id="ARBA00023242"/>
    </source>
</evidence>
<dbReference type="GO" id="GO:0016020">
    <property type="term" value="C:membrane"/>
    <property type="evidence" value="ECO:0007669"/>
    <property type="project" value="UniProtKB-SubCell"/>
</dbReference>
<dbReference type="InterPro" id="IPR015300">
    <property type="entry name" value="DNA-bd_pseudobarrel_sf"/>
</dbReference>
<evidence type="ECO:0000256" key="9">
    <source>
        <dbReference type="ARBA" id="ARBA00023136"/>
    </source>
</evidence>
<keyword evidence="9 13" id="KW-0472">Membrane</keyword>
<comment type="subcellular location">
    <subcellularLocation>
        <location evidence="2">Membrane</location>
        <topology evidence="2">Single-pass membrane protein</topology>
    </subcellularLocation>
    <subcellularLocation>
        <location evidence="1">Nucleus</location>
    </subcellularLocation>
</comment>
<dbReference type="AlphaFoldDB" id="A0A7J7NZE8"/>
<name>A0A7J7NZE8_9MAGN</name>
<evidence type="ECO:0000256" key="3">
    <source>
        <dbReference type="ARBA" id="ARBA00022448"/>
    </source>
</evidence>
<keyword evidence="3" id="KW-0813">Transport</keyword>
<dbReference type="SMART" id="SM01019">
    <property type="entry name" value="B3"/>
    <property type="match status" value="2"/>
</dbReference>
<evidence type="ECO:0000313" key="15">
    <source>
        <dbReference type="EMBL" id="KAF6172566.1"/>
    </source>
</evidence>
<feature type="region of interest" description="Disordered" evidence="12">
    <location>
        <begin position="176"/>
        <end position="198"/>
    </location>
</feature>
<dbReference type="PROSITE" id="PS50863">
    <property type="entry name" value="B3"/>
    <property type="match status" value="2"/>
</dbReference>
<dbReference type="Gene3D" id="2.40.330.10">
    <property type="entry name" value="DNA-binding pseudobarrel domain"/>
    <property type="match status" value="2"/>
</dbReference>
<dbReference type="InterPro" id="IPR012595">
    <property type="entry name" value="PetM_cyt_b6/f_cplx_su7"/>
</dbReference>
<evidence type="ECO:0000256" key="12">
    <source>
        <dbReference type="SAM" id="MobiDB-lite"/>
    </source>
</evidence>
<comment type="caution">
    <text evidence="15">The sequence shown here is derived from an EMBL/GenBank/DDBJ whole genome shotgun (WGS) entry which is preliminary data.</text>
</comment>
<evidence type="ECO:0000256" key="10">
    <source>
        <dbReference type="ARBA" id="ARBA00023163"/>
    </source>
</evidence>
<dbReference type="Proteomes" id="UP000541444">
    <property type="component" value="Unassembled WGS sequence"/>
</dbReference>
<dbReference type="PANTHER" id="PTHR31920:SF147">
    <property type="entry name" value="TF-B3 DOMAIN-CONTAINING PROTEIN"/>
    <property type="match status" value="1"/>
</dbReference>
<dbReference type="SUPFAM" id="SSF103441">
    <property type="entry name" value="PetM subunit of the cytochrome b6f complex"/>
    <property type="match status" value="1"/>
</dbReference>
<dbReference type="GO" id="GO:0005634">
    <property type="term" value="C:nucleus"/>
    <property type="evidence" value="ECO:0007669"/>
    <property type="project" value="UniProtKB-SubCell"/>
</dbReference>
<dbReference type="CDD" id="cd10017">
    <property type="entry name" value="B3_DNA"/>
    <property type="match status" value="2"/>
</dbReference>
<dbReference type="SUPFAM" id="SSF101936">
    <property type="entry name" value="DNA-binding pseudobarrel domain"/>
    <property type="match status" value="2"/>
</dbReference>
<dbReference type="InterPro" id="IPR003340">
    <property type="entry name" value="B3_DNA-bd"/>
</dbReference>
<evidence type="ECO:0000256" key="2">
    <source>
        <dbReference type="ARBA" id="ARBA00004167"/>
    </source>
</evidence>
<evidence type="ECO:0000256" key="1">
    <source>
        <dbReference type="ARBA" id="ARBA00004123"/>
    </source>
</evidence>
<feature type="domain" description="TF-B3" evidence="14">
    <location>
        <begin position="14"/>
        <end position="112"/>
    </location>
</feature>
<feature type="compositionally biased region" description="Basic residues" evidence="12">
    <location>
        <begin position="176"/>
        <end position="193"/>
    </location>
</feature>
<evidence type="ECO:0000313" key="16">
    <source>
        <dbReference type="Proteomes" id="UP000541444"/>
    </source>
</evidence>
<feature type="transmembrane region" description="Helical" evidence="13">
    <location>
        <begin position="454"/>
        <end position="476"/>
    </location>
</feature>
<organism evidence="15 16">
    <name type="scientific">Kingdonia uniflora</name>
    <dbReference type="NCBI Taxonomy" id="39325"/>
    <lineage>
        <taxon>Eukaryota</taxon>
        <taxon>Viridiplantae</taxon>
        <taxon>Streptophyta</taxon>
        <taxon>Embryophyta</taxon>
        <taxon>Tracheophyta</taxon>
        <taxon>Spermatophyta</taxon>
        <taxon>Magnoliopsida</taxon>
        <taxon>Ranunculales</taxon>
        <taxon>Circaeasteraceae</taxon>
        <taxon>Kingdonia</taxon>
    </lineage>
</organism>
<evidence type="ECO:0000256" key="8">
    <source>
        <dbReference type="ARBA" id="ARBA00023125"/>
    </source>
</evidence>
<evidence type="ECO:0000256" key="5">
    <source>
        <dbReference type="ARBA" id="ARBA00022982"/>
    </source>
</evidence>
<dbReference type="Pfam" id="PF02362">
    <property type="entry name" value="B3"/>
    <property type="match status" value="2"/>
</dbReference>
<keyword evidence="4 13" id="KW-0812">Transmembrane</keyword>
<dbReference type="InterPro" id="IPR050655">
    <property type="entry name" value="Plant_B3_domain"/>
</dbReference>